<name>A0A8S9PJ49_BRACR</name>
<dbReference type="Proteomes" id="UP000712600">
    <property type="component" value="Unassembled WGS sequence"/>
</dbReference>
<accession>A0A8S9PJ49</accession>
<protein>
    <submittedName>
        <fullName evidence="1">Uncharacterized protein</fullName>
    </submittedName>
</protein>
<proteinExistence type="predicted"/>
<evidence type="ECO:0000313" key="1">
    <source>
        <dbReference type="EMBL" id="KAF3522045.1"/>
    </source>
</evidence>
<dbReference type="EMBL" id="QGKX02001347">
    <property type="protein sequence ID" value="KAF3522045.1"/>
    <property type="molecule type" value="Genomic_DNA"/>
</dbReference>
<dbReference type="AlphaFoldDB" id="A0A8S9PJ49"/>
<organism evidence="1 2">
    <name type="scientific">Brassica cretica</name>
    <name type="common">Mustard</name>
    <dbReference type="NCBI Taxonomy" id="69181"/>
    <lineage>
        <taxon>Eukaryota</taxon>
        <taxon>Viridiplantae</taxon>
        <taxon>Streptophyta</taxon>
        <taxon>Embryophyta</taxon>
        <taxon>Tracheophyta</taxon>
        <taxon>Spermatophyta</taxon>
        <taxon>Magnoliopsida</taxon>
        <taxon>eudicotyledons</taxon>
        <taxon>Gunneridae</taxon>
        <taxon>Pentapetalae</taxon>
        <taxon>rosids</taxon>
        <taxon>malvids</taxon>
        <taxon>Brassicales</taxon>
        <taxon>Brassicaceae</taxon>
        <taxon>Brassiceae</taxon>
        <taxon>Brassica</taxon>
    </lineage>
</organism>
<comment type="caution">
    <text evidence="1">The sequence shown here is derived from an EMBL/GenBank/DDBJ whole genome shotgun (WGS) entry which is preliminary data.</text>
</comment>
<gene>
    <name evidence="1" type="ORF">F2Q69_00048391</name>
</gene>
<reference evidence="1" key="1">
    <citation type="submission" date="2019-12" db="EMBL/GenBank/DDBJ databases">
        <title>Genome sequencing and annotation of Brassica cretica.</title>
        <authorList>
            <person name="Studholme D.J."/>
            <person name="Sarris P."/>
        </authorList>
    </citation>
    <scope>NUCLEOTIDE SEQUENCE</scope>
    <source>
        <strain evidence="1">PFS-109/04</strain>
        <tissue evidence="1">Leaf</tissue>
    </source>
</reference>
<sequence>MPISTKSSKEELLFFSDPTRLERSIRKENRASSIDTTSTTLIDTTSTTLIDTTSTTSIDIYDRATIDSSTRTSIDTNPQTDMVATLVLKRDENGDLHDPGGHLSNAAEGPENSAEVAYLNLKLDVLYKELNGKFETLDAHFMTLDAQVSQTAEAVKKQEALVKGKAVESERHQVNVISDDDFGEVLEQEKLEQDAFLVESCVSIGSLYWCRPTSTVEHRSTPLFGSDKTVRIQSHSDFAARHPHPPTVARVKRDNID</sequence>
<evidence type="ECO:0000313" key="2">
    <source>
        <dbReference type="Proteomes" id="UP000712600"/>
    </source>
</evidence>